<comment type="caution">
    <text evidence="3">The sequence shown here is derived from an EMBL/GenBank/DDBJ whole genome shotgun (WGS) entry which is preliminary data.</text>
</comment>
<reference evidence="3" key="1">
    <citation type="submission" date="2017-07" db="EMBL/GenBank/DDBJ databases">
        <title>Taro Niue Genome Assembly and Annotation.</title>
        <authorList>
            <person name="Atibalentja N."/>
            <person name="Keating K."/>
            <person name="Fields C.J."/>
        </authorList>
    </citation>
    <scope>NUCLEOTIDE SEQUENCE</scope>
    <source>
        <strain evidence="3">Niue_2</strain>
        <tissue evidence="3">Leaf</tissue>
    </source>
</reference>
<evidence type="ECO:0000256" key="2">
    <source>
        <dbReference type="SAM" id="MobiDB-lite"/>
    </source>
</evidence>
<organism evidence="3 4">
    <name type="scientific">Colocasia esculenta</name>
    <name type="common">Wild taro</name>
    <name type="synonym">Arum esculentum</name>
    <dbReference type="NCBI Taxonomy" id="4460"/>
    <lineage>
        <taxon>Eukaryota</taxon>
        <taxon>Viridiplantae</taxon>
        <taxon>Streptophyta</taxon>
        <taxon>Embryophyta</taxon>
        <taxon>Tracheophyta</taxon>
        <taxon>Spermatophyta</taxon>
        <taxon>Magnoliopsida</taxon>
        <taxon>Liliopsida</taxon>
        <taxon>Araceae</taxon>
        <taxon>Aroideae</taxon>
        <taxon>Colocasieae</taxon>
        <taxon>Colocasia</taxon>
    </lineage>
</organism>
<feature type="compositionally biased region" description="Basic and acidic residues" evidence="2">
    <location>
        <begin position="129"/>
        <end position="143"/>
    </location>
</feature>
<dbReference type="Proteomes" id="UP000652761">
    <property type="component" value="Unassembled WGS sequence"/>
</dbReference>
<dbReference type="EMBL" id="NMUH01000143">
    <property type="protein sequence ID" value="MQL72823.1"/>
    <property type="molecule type" value="Genomic_DNA"/>
</dbReference>
<accession>A0A843TTS2</accession>
<proteinExistence type="predicted"/>
<gene>
    <name evidence="3" type="ORF">Taro_005166</name>
</gene>
<name>A0A843TTS2_COLES</name>
<feature type="compositionally biased region" description="Low complexity" evidence="2">
    <location>
        <begin position="104"/>
        <end position="117"/>
    </location>
</feature>
<evidence type="ECO:0000313" key="4">
    <source>
        <dbReference type="Proteomes" id="UP000652761"/>
    </source>
</evidence>
<keyword evidence="1" id="KW-0175">Coiled coil</keyword>
<dbReference type="AlphaFoldDB" id="A0A843TTS2"/>
<evidence type="ECO:0000256" key="1">
    <source>
        <dbReference type="SAM" id="Coils"/>
    </source>
</evidence>
<feature type="region of interest" description="Disordered" evidence="2">
    <location>
        <begin position="103"/>
        <end position="167"/>
    </location>
</feature>
<sequence>MLEGQLAAAAARAEDALAQVREREVELRAALARTTALEAEMAELRLRPEAAEVARWRQEAEEAARLCTEIGDLRTQLGEERHRCELLRSEMKGLERALALVGHSRSSVSRSGIPSGSAGHYLTGSSRWRRNEEEARRRERAPEGSEMGPRVMAPPSPRPPEGTGESG</sequence>
<keyword evidence="4" id="KW-1185">Reference proteome</keyword>
<feature type="coiled-coil region" evidence="1">
    <location>
        <begin position="10"/>
        <end position="47"/>
    </location>
</feature>
<protein>
    <submittedName>
        <fullName evidence="3">Uncharacterized protein</fullName>
    </submittedName>
</protein>
<evidence type="ECO:0000313" key="3">
    <source>
        <dbReference type="EMBL" id="MQL72823.1"/>
    </source>
</evidence>